<gene>
    <name evidence="5" type="ORF">TCM_033819</name>
</gene>
<feature type="compositionally biased region" description="Polar residues" evidence="1">
    <location>
        <begin position="231"/>
        <end position="241"/>
    </location>
</feature>
<dbReference type="PANTHER" id="PTHR33116:SF75">
    <property type="entry name" value="RIBONUCLEASE H PROTEIN"/>
    <property type="match status" value="1"/>
</dbReference>
<dbReference type="eggNOG" id="KOG1075">
    <property type="taxonomic scope" value="Eukaryota"/>
</dbReference>
<dbReference type="Gene3D" id="3.60.10.10">
    <property type="entry name" value="Endonuclease/exonuclease/phosphatase"/>
    <property type="match status" value="1"/>
</dbReference>
<protein>
    <submittedName>
        <fullName evidence="5">Uncharacterized protein</fullName>
    </submittedName>
</protein>
<dbReference type="InParanoid" id="A0A061FAQ5"/>
<feature type="region of interest" description="Disordered" evidence="1">
    <location>
        <begin position="203"/>
        <end position="298"/>
    </location>
</feature>
<reference evidence="5 6" key="1">
    <citation type="journal article" date="2013" name="Genome Biol.">
        <title>The genome sequence of the most widely cultivated cacao type and its use to identify candidate genes regulating pod color.</title>
        <authorList>
            <person name="Motamayor J.C."/>
            <person name="Mockaitis K."/>
            <person name="Schmutz J."/>
            <person name="Haiminen N."/>
            <person name="Iii D.L."/>
            <person name="Cornejo O."/>
            <person name="Findley S.D."/>
            <person name="Zheng P."/>
            <person name="Utro F."/>
            <person name="Royaert S."/>
            <person name="Saski C."/>
            <person name="Jenkins J."/>
            <person name="Podicheti R."/>
            <person name="Zhao M."/>
            <person name="Scheffler B.E."/>
            <person name="Stack J.C."/>
            <person name="Feltus F.A."/>
            <person name="Mustiga G.M."/>
            <person name="Amores F."/>
            <person name="Phillips W."/>
            <person name="Marelli J.P."/>
            <person name="May G.D."/>
            <person name="Shapiro H."/>
            <person name="Ma J."/>
            <person name="Bustamante C.D."/>
            <person name="Schnell R.J."/>
            <person name="Main D."/>
            <person name="Gilbert D."/>
            <person name="Parida L."/>
            <person name="Kuhn D.N."/>
        </authorList>
    </citation>
    <scope>NUCLEOTIDE SEQUENCE [LARGE SCALE GENOMIC DNA]</scope>
    <source>
        <strain evidence="6">cv. Matina 1-6</strain>
    </source>
</reference>
<feature type="domain" description="Reverse transcriptase" evidence="2">
    <location>
        <begin position="668"/>
        <end position="821"/>
    </location>
</feature>
<dbReference type="CDD" id="cd06222">
    <property type="entry name" value="RNase_H_like"/>
    <property type="match status" value="1"/>
</dbReference>
<dbReference type="InterPro" id="IPR036691">
    <property type="entry name" value="Endo/exonu/phosph_ase_sf"/>
</dbReference>
<dbReference type="PANTHER" id="PTHR33116">
    <property type="entry name" value="REVERSE TRANSCRIPTASE ZINC-BINDING DOMAIN-CONTAINING PROTEIN-RELATED-RELATED"/>
    <property type="match status" value="1"/>
</dbReference>
<dbReference type="InterPro" id="IPR044730">
    <property type="entry name" value="RNase_H-like_dom_plant"/>
</dbReference>
<keyword evidence="6" id="KW-1185">Reference proteome</keyword>
<name>A0A061FAQ5_THECC</name>
<feature type="domain" description="RNase H type-1" evidence="3">
    <location>
        <begin position="1248"/>
        <end position="1309"/>
    </location>
</feature>
<dbReference type="Gramene" id="EOY14430">
    <property type="protein sequence ID" value="EOY14430"/>
    <property type="gene ID" value="TCM_033819"/>
</dbReference>
<dbReference type="Proteomes" id="UP000026915">
    <property type="component" value="Chromosome 8"/>
</dbReference>
<sequence length="1335" mass="156400">MEAVKPKDTKRNGSEEDAYRGRQAKEQENRKTYKEILMCNRAEEGDKKKAEVGKISETEKKNRLVIEEQELEWLNRSAMGQLRSRINCASVESRLFSEGIIMQVRPVGGLFVLVTFTNKEEMEEYLDRCPDLEPWFQSLSPYKADKDDRKYRVWVKIEEIPLHIWHDDSFKAIGDAWGNSISDSESQGLEKRQTNWWIEEEEGEHDEVVHRESELESKRRERDQALEKSQSRPASSDQYSVKSYGKVGNENYGKKKRGRGKKQRGGKDTRKQPRRKESENTRKKQQGEGENIAERSSKEREIQEIWNISRKLGLEYQKNKDEVIRMLAEIEGEERKRRLNREKEFVGRTGGNYERKGGHVATRGDFNTVRFEHEKTGRADVERSAAVFNEFIDNMTLLDLPLIGDNFTWCGFRERWVFSKLDRFLVDVEWLNGSQELVQQCLPSSLSDHCPVILRHSEMEWEPKPFKIFNFWMDEQSFQELVENNWKKNEQANNDRRRRNNQQAGYEEIRAKRVELWILYKKEEREWMQKSRVKWVNERDRNTRFFQATTLTRKRVNHIDKLNGAESIVEDPESIKREVVNHFQKLYSKQLVLDVKKMDWEMRTLKRESAEFWKNFLKKRKCGQQYKDVTATKLLDQTGRNQFSFIKGRQLMDCALIANEMVDWMRKTKWKVWIKECITTATISVLVNGSPTSQFKMERGLRQGCPLFSFLFNMVGEVLSGMLWKVEDLGMCKGVVVGDNGMSVTHLQYADDTIIFCEPKIENMLRVKWILRCFQSVSGLRINLSKSHLIGIGVEQNVVENWARRISCQIEEVSTTYLGLPLGVNHNSVKFWKPVIDRVGARLAGWKAKTLSLGGRVTLLRSVLISLPIFFISLFQVSIQVKNELEKIQRNFLWGGAELKRKIHYVKWDKVCNYEECGGIGITNIEVKNRALLNKWIWRYEKERDSLWREVLVAKTKSDPTMLLPSVTSNLGFAVGNGENIKFWQDEWMEGIILSDAVPRIFAQLFGWEIEQWEYLGEAFREFQLSKELTDELVWKREANGIYIAKSFCKYALVTNDKVDGIWKQVWANLAPYRVEAFAWQILHGKIAVKDELDKRGMLLGNAILCVLCNSERETIQHLFVDCYETWKVWMGWCKAWGVSWSSPKDIRTFFEAWNDCQVARLRVAVWGNAKWPKEFPSVLDTYRQLPTKNLNKTKVKERTKVEWELPQQGQMKFNVDGAARGCPRLTGIGAIKEAFIIFTSSRWRNDQKLVIECDSSNAVKWINQSHTAPWRMQKWLIQIERMKEKLVGWDVKHVRREANQRADSLANEGVQLQDDILRVYGNDTGDPAQENLDL</sequence>
<dbReference type="InterPro" id="IPR036397">
    <property type="entry name" value="RNaseH_sf"/>
</dbReference>
<dbReference type="GO" id="GO:0004523">
    <property type="term" value="F:RNA-DNA hybrid ribonuclease activity"/>
    <property type="evidence" value="ECO:0007669"/>
    <property type="project" value="InterPro"/>
</dbReference>
<dbReference type="SUPFAM" id="SSF53098">
    <property type="entry name" value="Ribonuclease H-like"/>
    <property type="match status" value="1"/>
</dbReference>
<dbReference type="Pfam" id="PF00078">
    <property type="entry name" value="RVT_1"/>
    <property type="match status" value="1"/>
</dbReference>
<dbReference type="HOGENOM" id="CLU_258800_0_0_1"/>
<feature type="domain" description="Reverse transcriptase zinc-binding" evidence="4">
    <location>
        <begin position="1052"/>
        <end position="1130"/>
    </location>
</feature>
<dbReference type="InterPro" id="IPR000477">
    <property type="entry name" value="RT_dom"/>
</dbReference>
<evidence type="ECO:0000259" key="2">
    <source>
        <dbReference type="Pfam" id="PF00078"/>
    </source>
</evidence>
<evidence type="ECO:0000259" key="3">
    <source>
        <dbReference type="Pfam" id="PF13456"/>
    </source>
</evidence>
<feature type="region of interest" description="Disordered" evidence="1">
    <location>
        <begin position="1"/>
        <end position="33"/>
    </location>
</feature>
<accession>A0A061FAQ5</accession>
<dbReference type="Pfam" id="PF13966">
    <property type="entry name" value="zf-RVT"/>
    <property type="match status" value="1"/>
</dbReference>
<feature type="compositionally biased region" description="Basic and acidic residues" evidence="1">
    <location>
        <begin position="265"/>
        <end position="298"/>
    </location>
</feature>
<dbReference type="InterPro" id="IPR002156">
    <property type="entry name" value="RNaseH_domain"/>
</dbReference>
<dbReference type="Pfam" id="PF13456">
    <property type="entry name" value="RVT_3"/>
    <property type="match status" value="1"/>
</dbReference>
<dbReference type="InterPro" id="IPR012337">
    <property type="entry name" value="RNaseH-like_sf"/>
</dbReference>
<dbReference type="GO" id="GO:0003676">
    <property type="term" value="F:nucleic acid binding"/>
    <property type="evidence" value="ECO:0007669"/>
    <property type="project" value="InterPro"/>
</dbReference>
<evidence type="ECO:0000256" key="1">
    <source>
        <dbReference type="SAM" id="MobiDB-lite"/>
    </source>
</evidence>
<dbReference type="InterPro" id="IPR026960">
    <property type="entry name" value="RVT-Znf"/>
</dbReference>
<feature type="compositionally biased region" description="Basic residues" evidence="1">
    <location>
        <begin position="254"/>
        <end position="264"/>
    </location>
</feature>
<dbReference type="SUPFAM" id="SSF56672">
    <property type="entry name" value="DNA/RNA polymerases"/>
    <property type="match status" value="1"/>
</dbReference>
<proteinExistence type="predicted"/>
<dbReference type="Gene3D" id="3.30.420.10">
    <property type="entry name" value="Ribonuclease H-like superfamily/Ribonuclease H"/>
    <property type="match status" value="1"/>
</dbReference>
<evidence type="ECO:0000313" key="5">
    <source>
        <dbReference type="EMBL" id="EOY14430.1"/>
    </source>
</evidence>
<dbReference type="InterPro" id="IPR043502">
    <property type="entry name" value="DNA/RNA_pol_sf"/>
</dbReference>
<evidence type="ECO:0000259" key="4">
    <source>
        <dbReference type="Pfam" id="PF13966"/>
    </source>
</evidence>
<evidence type="ECO:0000313" key="6">
    <source>
        <dbReference type="Proteomes" id="UP000026915"/>
    </source>
</evidence>
<dbReference type="EMBL" id="CM001886">
    <property type="protein sequence ID" value="EOY14430.1"/>
    <property type="molecule type" value="Genomic_DNA"/>
</dbReference>
<organism evidence="5 6">
    <name type="scientific">Theobroma cacao</name>
    <name type="common">Cacao</name>
    <name type="synonym">Cocoa</name>
    <dbReference type="NCBI Taxonomy" id="3641"/>
    <lineage>
        <taxon>Eukaryota</taxon>
        <taxon>Viridiplantae</taxon>
        <taxon>Streptophyta</taxon>
        <taxon>Embryophyta</taxon>
        <taxon>Tracheophyta</taxon>
        <taxon>Spermatophyta</taxon>
        <taxon>Magnoliopsida</taxon>
        <taxon>eudicotyledons</taxon>
        <taxon>Gunneridae</taxon>
        <taxon>Pentapetalae</taxon>
        <taxon>rosids</taxon>
        <taxon>malvids</taxon>
        <taxon>Malvales</taxon>
        <taxon>Malvaceae</taxon>
        <taxon>Byttnerioideae</taxon>
        <taxon>Theobroma</taxon>
    </lineage>
</organism>
<feature type="compositionally biased region" description="Basic and acidic residues" evidence="1">
    <location>
        <begin position="206"/>
        <end position="230"/>
    </location>
</feature>
<dbReference type="SUPFAM" id="SSF56219">
    <property type="entry name" value="DNase I-like"/>
    <property type="match status" value="1"/>
</dbReference>